<feature type="compositionally biased region" description="Low complexity" evidence="1">
    <location>
        <begin position="44"/>
        <end position="57"/>
    </location>
</feature>
<dbReference type="RefSeq" id="WP_074675496.1">
    <property type="nucleotide sequence ID" value="NZ_CBCSET010000001.1"/>
</dbReference>
<keyword evidence="2" id="KW-0732">Signal</keyword>
<sequence>MPSPINLFHATTALLALALLAGCAGRDPDSTAPEKQPQAEQPITQTEQEQLRQQAQRGDLDSQFQLGSSYFVGQPEKNLKQAEYWWKQAADKGHAMAAVSLAYLYTGRDAPEFANQRDMLKYLNQSAAAGNPMAQHVLGNLYRRGEGGVSRDPDQAQRLYQSACQQNYELSCAALGRQ</sequence>
<evidence type="ECO:0000256" key="2">
    <source>
        <dbReference type="SAM" id="SignalP"/>
    </source>
</evidence>
<dbReference type="EMBL" id="JAWXXP010000001">
    <property type="protein sequence ID" value="MDX5991766.1"/>
    <property type="molecule type" value="Genomic_DNA"/>
</dbReference>
<evidence type="ECO:0000313" key="4">
    <source>
        <dbReference type="EMBL" id="SDD51454.1"/>
    </source>
</evidence>
<dbReference type="PANTHER" id="PTHR11102">
    <property type="entry name" value="SEL-1-LIKE PROTEIN"/>
    <property type="match status" value="1"/>
</dbReference>
<dbReference type="SMART" id="SM00671">
    <property type="entry name" value="SEL1"/>
    <property type="match status" value="2"/>
</dbReference>
<dbReference type="Proteomes" id="UP000182413">
    <property type="component" value="Unassembled WGS sequence"/>
</dbReference>
<dbReference type="EMBL" id="FNAE01000001">
    <property type="protein sequence ID" value="SDD51454.1"/>
    <property type="molecule type" value="Genomic_DNA"/>
</dbReference>
<dbReference type="Gene3D" id="1.25.40.10">
    <property type="entry name" value="Tetratricopeptide repeat domain"/>
    <property type="match status" value="1"/>
</dbReference>
<proteinExistence type="predicted"/>
<protein>
    <submittedName>
        <fullName evidence="3">Tetratricopeptide repeat protein</fullName>
    </submittedName>
</protein>
<accession>A0A1G6VDA5</accession>
<feature type="signal peptide" evidence="2">
    <location>
        <begin position="1"/>
        <end position="26"/>
    </location>
</feature>
<feature type="chain" id="PRO_5010350220" evidence="2">
    <location>
        <begin position="27"/>
        <end position="178"/>
    </location>
</feature>
<evidence type="ECO:0000313" key="5">
    <source>
        <dbReference type="Proteomes" id="UP000182413"/>
    </source>
</evidence>
<dbReference type="InterPro" id="IPR011990">
    <property type="entry name" value="TPR-like_helical_dom_sf"/>
</dbReference>
<feature type="region of interest" description="Disordered" evidence="1">
    <location>
        <begin position="26"/>
        <end position="58"/>
    </location>
</feature>
<keyword evidence="6" id="KW-1185">Reference proteome</keyword>
<dbReference type="PANTHER" id="PTHR11102:SF160">
    <property type="entry name" value="ERAD-ASSOCIATED E3 UBIQUITIN-PROTEIN LIGASE COMPONENT HRD3"/>
    <property type="match status" value="1"/>
</dbReference>
<reference evidence="3 6" key="2">
    <citation type="submission" date="2023-11" db="EMBL/GenBank/DDBJ databases">
        <title>MicrobeMod: A computational toolkit for identifying prokaryotic methylation and restriction-modification with nanopore sequencing.</title>
        <authorList>
            <person name="Crits-Christoph A."/>
            <person name="Kang S.C."/>
            <person name="Lee H."/>
            <person name="Ostrov N."/>
        </authorList>
    </citation>
    <scope>NUCLEOTIDE SEQUENCE [LARGE SCALE GENOMIC DNA]</scope>
    <source>
        <strain evidence="3 6">ATCC BAA-571</strain>
    </source>
</reference>
<dbReference type="SUPFAM" id="SSF81901">
    <property type="entry name" value="HCP-like"/>
    <property type="match status" value="1"/>
</dbReference>
<reference evidence="4 5" key="1">
    <citation type="submission" date="2016-10" db="EMBL/GenBank/DDBJ databases">
        <authorList>
            <person name="de Groot N.N."/>
        </authorList>
    </citation>
    <scope>NUCLEOTIDE SEQUENCE [LARGE SCALE GENOMIC DNA]</scope>
    <source>
        <strain evidence="4 5">JCM 10630</strain>
    </source>
</reference>
<evidence type="ECO:0000256" key="1">
    <source>
        <dbReference type="SAM" id="MobiDB-lite"/>
    </source>
</evidence>
<dbReference type="OrthoDB" id="8561742at2"/>
<gene>
    <name evidence="4" type="ORF">SAMN05216575_101726</name>
    <name evidence="3" type="ORF">SIM71_06835</name>
</gene>
<dbReference type="Proteomes" id="UP001278050">
    <property type="component" value="Unassembled WGS sequence"/>
</dbReference>
<dbReference type="Pfam" id="PF08238">
    <property type="entry name" value="Sel1"/>
    <property type="match status" value="2"/>
</dbReference>
<dbReference type="InterPro" id="IPR050767">
    <property type="entry name" value="Sel1_AlgK"/>
</dbReference>
<name>A0A1G6VDA5_9GAMM</name>
<dbReference type="InterPro" id="IPR006597">
    <property type="entry name" value="Sel1-like"/>
</dbReference>
<organism evidence="4 5">
    <name type="scientific">Ectopseudomonas alcaliphila</name>
    <dbReference type="NCBI Taxonomy" id="101564"/>
    <lineage>
        <taxon>Bacteria</taxon>
        <taxon>Pseudomonadati</taxon>
        <taxon>Pseudomonadota</taxon>
        <taxon>Gammaproteobacteria</taxon>
        <taxon>Pseudomonadales</taxon>
        <taxon>Pseudomonadaceae</taxon>
        <taxon>Ectopseudomonas</taxon>
    </lineage>
</organism>
<evidence type="ECO:0000313" key="3">
    <source>
        <dbReference type="EMBL" id="MDX5991766.1"/>
    </source>
</evidence>
<dbReference type="AlphaFoldDB" id="A0A1G6VDA5"/>
<evidence type="ECO:0000313" key="6">
    <source>
        <dbReference type="Proteomes" id="UP001278050"/>
    </source>
</evidence>